<accession>A0A859R0R1</accession>
<dbReference type="SUPFAM" id="SSF52402">
    <property type="entry name" value="Adenine nucleotide alpha hydrolases-like"/>
    <property type="match status" value="2"/>
</dbReference>
<evidence type="ECO:0000256" key="1">
    <source>
        <dbReference type="ARBA" id="ARBA00008791"/>
    </source>
</evidence>
<reference evidence="2 3" key="1">
    <citation type="submission" date="2019-06" db="EMBL/GenBank/DDBJ databases">
        <title>Complete genome sequence of Ensifer mexicanus ITTG R7 isolated from nodules of Acacia angustissima (Mill.) Kuntze.</title>
        <authorList>
            <person name="Rincon-Rosales R."/>
            <person name="Rogel M.A."/>
            <person name="Guerrero G."/>
            <person name="Rincon-Molina C.I."/>
            <person name="Lopez-Lopez A."/>
            <person name="Martinez-Romero E."/>
        </authorList>
    </citation>
    <scope>NUCLEOTIDE SEQUENCE [LARGE SCALE GENOMIC DNA]</scope>
    <source>
        <strain evidence="2 3">ITTG R7</strain>
        <plasmid evidence="3">pemeittgr7c</plasmid>
    </source>
</reference>
<dbReference type="CDD" id="cd00293">
    <property type="entry name" value="USP-like"/>
    <property type="match status" value="1"/>
</dbReference>
<evidence type="ECO:0000313" key="3">
    <source>
        <dbReference type="Proteomes" id="UP000510721"/>
    </source>
</evidence>
<dbReference type="KEGG" id="emx:FKV68_28080"/>
<protein>
    <submittedName>
        <fullName evidence="2">Universal stress protein</fullName>
    </submittedName>
</protein>
<geneLocation type="plasmid" evidence="3">
    <name>pemeittgr7c</name>
</geneLocation>
<dbReference type="AlphaFoldDB" id="A0A859R0R1"/>
<dbReference type="InterPro" id="IPR006016">
    <property type="entry name" value="UspA"/>
</dbReference>
<name>A0A859R0R1_9HYPH</name>
<dbReference type="EMBL" id="CP041241">
    <property type="protein sequence ID" value="QLL65219.1"/>
    <property type="molecule type" value="Genomic_DNA"/>
</dbReference>
<evidence type="ECO:0000313" key="2">
    <source>
        <dbReference type="EMBL" id="QLL65219.1"/>
    </source>
</evidence>
<keyword evidence="3" id="KW-1185">Reference proteome</keyword>
<dbReference type="PRINTS" id="PR01438">
    <property type="entry name" value="UNVRSLSTRESS"/>
</dbReference>
<dbReference type="PANTHER" id="PTHR46268:SF15">
    <property type="entry name" value="UNIVERSAL STRESS PROTEIN HP_0031"/>
    <property type="match status" value="1"/>
</dbReference>
<organism evidence="2 3">
    <name type="scientific">Sinorhizobium mexicanum</name>
    <dbReference type="NCBI Taxonomy" id="375549"/>
    <lineage>
        <taxon>Bacteria</taxon>
        <taxon>Pseudomonadati</taxon>
        <taxon>Pseudomonadota</taxon>
        <taxon>Alphaproteobacteria</taxon>
        <taxon>Hyphomicrobiales</taxon>
        <taxon>Rhizobiaceae</taxon>
        <taxon>Sinorhizobium/Ensifer group</taxon>
        <taxon>Sinorhizobium</taxon>
    </lineage>
</organism>
<comment type="similarity">
    <text evidence="1">Belongs to the universal stress protein A family.</text>
</comment>
<proteinExistence type="inferred from homology"/>
<dbReference type="Proteomes" id="UP000510721">
    <property type="component" value="Plasmid pEmeITTGR7c"/>
</dbReference>
<sequence length="277" mass="29539">MPFKTILAVTGVDGSDSDLQTAADLCRQAGAHLSVLVVAMAPPPPIGEYATVSTIWLEQRDRDRAKLEASANHARETVSRAEISFEIEGIYVEAGAADREIGDRALYADLVLIGPSVLDQADFKRQVINGSLFQATRPILLIPTDSTPSLQPKTVLLAWDSRAEAARAARESLELMAKATSVHVTLVDPEAVRGKNGAEPGADVAAYLARHGINVTVDQLPSAGRPVASVLQQHAVDISADMIVMGAYGHSRVRELIFGGVTRTMLGETAIPILMAR</sequence>
<dbReference type="RefSeq" id="WP_180943682.1">
    <property type="nucleotide sequence ID" value="NZ_CP041241.1"/>
</dbReference>
<dbReference type="PANTHER" id="PTHR46268">
    <property type="entry name" value="STRESS RESPONSE PROTEIN NHAX"/>
    <property type="match status" value="1"/>
</dbReference>
<dbReference type="InterPro" id="IPR006015">
    <property type="entry name" value="Universal_stress_UspA"/>
</dbReference>
<dbReference type="Gene3D" id="3.40.50.12370">
    <property type="match status" value="1"/>
</dbReference>
<keyword evidence="2" id="KW-0614">Plasmid</keyword>
<gene>
    <name evidence="2" type="ORF">FKV68_28080</name>
</gene>
<dbReference type="Pfam" id="PF00582">
    <property type="entry name" value="Usp"/>
    <property type="match status" value="1"/>
</dbReference>